<name>A0A3N4HR07_ASCIM</name>
<gene>
    <name evidence="2" type="ORF">BJ508DRAFT_331240</name>
</gene>
<evidence type="ECO:0000256" key="1">
    <source>
        <dbReference type="SAM" id="MobiDB-lite"/>
    </source>
</evidence>
<evidence type="ECO:0000313" key="3">
    <source>
        <dbReference type="Proteomes" id="UP000275078"/>
    </source>
</evidence>
<reference evidence="2 3" key="1">
    <citation type="journal article" date="2018" name="Nat. Ecol. Evol.">
        <title>Pezizomycetes genomes reveal the molecular basis of ectomycorrhizal truffle lifestyle.</title>
        <authorList>
            <person name="Murat C."/>
            <person name="Payen T."/>
            <person name="Noel B."/>
            <person name="Kuo A."/>
            <person name="Morin E."/>
            <person name="Chen J."/>
            <person name="Kohler A."/>
            <person name="Krizsan K."/>
            <person name="Balestrini R."/>
            <person name="Da Silva C."/>
            <person name="Montanini B."/>
            <person name="Hainaut M."/>
            <person name="Levati E."/>
            <person name="Barry K.W."/>
            <person name="Belfiori B."/>
            <person name="Cichocki N."/>
            <person name="Clum A."/>
            <person name="Dockter R.B."/>
            <person name="Fauchery L."/>
            <person name="Guy J."/>
            <person name="Iotti M."/>
            <person name="Le Tacon F."/>
            <person name="Lindquist E.A."/>
            <person name="Lipzen A."/>
            <person name="Malagnac F."/>
            <person name="Mello A."/>
            <person name="Molinier V."/>
            <person name="Miyauchi S."/>
            <person name="Poulain J."/>
            <person name="Riccioni C."/>
            <person name="Rubini A."/>
            <person name="Sitrit Y."/>
            <person name="Splivallo R."/>
            <person name="Traeger S."/>
            <person name="Wang M."/>
            <person name="Zifcakova L."/>
            <person name="Wipf D."/>
            <person name="Zambonelli A."/>
            <person name="Paolocci F."/>
            <person name="Nowrousian M."/>
            <person name="Ottonello S."/>
            <person name="Baldrian P."/>
            <person name="Spatafora J.W."/>
            <person name="Henrissat B."/>
            <person name="Nagy L.G."/>
            <person name="Aury J.M."/>
            <person name="Wincker P."/>
            <person name="Grigoriev I.V."/>
            <person name="Bonfante P."/>
            <person name="Martin F.M."/>
        </authorList>
    </citation>
    <scope>NUCLEOTIDE SEQUENCE [LARGE SCALE GENOMIC DNA]</scope>
    <source>
        <strain evidence="2 3">RN42</strain>
    </source>
</reference>
<sequence length="229" mass="25535">MAHCHHHHFHLEVQNGGTSKSQHQGLCEPVVITRQLQLKQEEAKPVVATRQTRGHNEVALHHYDFCLSSSLPLFSDKRHRSGSLRCSSSHSISAVKPALSIISFRRKTSSLLHQFLPPNELPSPPISAAKRAPFITSFGRQSSSLHLQFPPPNQLPSPPVSTRRLSILSAIVPPNELEFRAEIGSLLLSFPPPNPPIFIRFSTPFRPATTASKPRFPSPFWHKKTVSKP</sequence>
<dbReference type="Proteomes" id="UP000275078">
    <property type="component" value="Unassembled WGS sequence"/>
</dbReference>
<proteinExistence type="predicted"/>
<dbReference type="EMBL" id="ML119747">
    <property type="protein sequence ID" value="RPA76273.1"/>
    <property type="molecule type" value="Genomic_DNA"/>
</dbReference>
<keyword evidence="3" id="KW-1185">Reference proteome</keyword>
<accession>A0A3N4HR07</accession>
<organism evidence="2 3">
    <name type="scientific">Ascobolus immersus RN42</name>
    <dbReference type="NCBI Taxonomy" id="1160509"/>
    <lineage>
        <taxon>Eukaryota</taxon>
        <taxon>Fungi</taxon>
        <taxon>Dikarya</taxon>
        <taxon>Ascomycota</taxon>
        <taxon>Pezizomycotina</taxon>
        <taxon>Pezizomycetes</taxon>
        <taxon>Pezizales</taxon>
        <taxon>Ascobolaceae</taxon>
        <taxon>Ascobolus</taxon>
    </lineage>
</organism>
<dbReference type="AlphaFoldDB" id="A0A3N4HR07"/>
<evidence type="ECO:0000313" key="2">
    <source>
        <dbReference type="EMBL" id="RPA76273.1"/>
    </source>
</evidence>
<protein>
    <submittedName>
        <fullName evidence="2">Uncharacterized protein</fullName>
    </submittedName>
</protein>
<feature type="region of interest" description="Disordered" evidence="1">
    <location>
        <begin position="210"/>
        <end position="229"/>
    </location>
</feature>